<name>A0A923L5L5_9BACI</name>
<dbReference type="RefSeq" id="WP_186869566.1">
    <property type="nucleotide sequence ID" value="NZ_JACOOL010000005.1"/>
</dbReference>
<dbReference type="EMBL" id="JACOOL010000005">
    <property type="protein sequence ID" value="MBC5636851.1"/>
    <property type="molecule type" value="Genomic_DNA"/>
</dbReference>
<accession>A0A923L5L5</accession>
<keyword evidence="4" id="KW-1133">Transmembrane helix</keyword>
<dbReference type="Gene3D" id="1.25.40.20">
    <property type="entry name" value="Ankyrin repeat-containing domain"/>
    <property type="match status" value="1"/>
</dbReference>
<keyword evidence="1" id="KW-0677">Repeat</keyword>
<gene>
    <name evidence="5" type="ORF">H8S33_08485</name>
</gene>
<evidence type="ECO:0000313" key="5">
    <source>
        <dbReference type="EMBL" id="MBC5636851.1"/>
    </source>
</evidence>
<evidence type="ECO:0000256" key="2">
    <source>
        <dbReference type="ARBA" id="ARBA00023043"/>
    </source>
</evidence>
<sequence>MKKLNHLEQLDEHLRIMPKPNLNKERELQIKRTILNTRAANIKPKKKRNYKGIAATIGALAAAFIFSLLLYGALGKEQQSTLLLTNFIEDEVSKISGELNGNTYTSDDQAIINLFYETMEDTELVETVASDTQFAETLEVYNNQNQLIGAFHFSDSNVVMIDGKQYEMNTAEWQNFKEVFYTDEYLVVEDSEDEPEEQPEESINVEELIDQELAKAPSERDWDTILGHIQEGANPDRALQLAAKDNLDTVVESLLLAGADPNSLDKNKDTPLTLTTSTEVASLLIENGANIEHRNARDYNALVLAVYGHQTEMAKLLLEANANPNTTVTSNNDVTVLWMASKFNDQSIKDLLIQHGAELVEGYEYEGWMASEIPTLEEMLTADLLSYASIGRLPNLMTIQLPADSSIFPNHYGEAFESFTVENGVADVYGDHLFIKSGGENLYTKYQYELNPGDNVTVNDIEAALGQPSSTYMDEANGLRYLSYSLDHYELRFSFDGTVTYPKEETAILSLELLYKQPGIVEHAETVFDLLATRNMTELANHVHPEKGVVFAPFLQLNSTPLTEEHEPVIFQANEISGLLQNKTVYHWGDHGSSGLPIDMSPAEYLDNYVYTKQEPDSIFINQQDLSGPEFFTDIIRGEYPDAHMVQYSFNETIPGDDLSWLQLTLIFEPYNNEWKLVGILHNAWTP</sequence>
<dbReference type="AlphaFoldDB" id="A0A923L5L5"/>
<dbReference type="Proteomes" id="UP000637359">
    <property type="component" value="Unassembled WGS sequence"/>
</dbReference>
<evidence type="ECO:0000256" key="1">
    <source>
        <dbReference type="ARBA" id="ARBA00022737"/>
    </source>
</evidence>
<feature type="repeat" description="ANK" evidence="3">
    <location>
        <begin position="234"/>
        <end position="266"/>
    </location>
</feature>
<proteinExistence type="predicted"/>
<dbReference type="PANTHER" id="PTHR24198">
    <property type="entry name" value="ANKYRIN REPEAT AND PROTEIN KINASE DOMAIN-CONTAINING PROTEIN"/>
    <property type="match status" value="1"/>
</dbReference>
<keyword evidence="6" id="KW-1185">Reference proteome</keyword>
<evidence type="ECO:0000256" key="4">
    <source>
        <dbReference type="SAM" id="Phobius"/>
    </source>
</evidence>
<keyword evidence="4" id="KW-0472">Membrane</keyword>
<dbReference type="SUPFAM" id="SSF48403">
    <property type="entry name" value="Ankyrin repeat"/>
    <property type="match status" value="1"/>
</dbReference>
<keyword evidence="4" id="KW-0812">Transmembrane</keyword>
<feature type="transmembrane region" description="Helical" evidence="4">
    <location>
        <begin position="53"/>
        <end position="74"/>
    </location>
</feature>
<keyword evidence="2 3" id="KW-0040">ANK repeat</keyword>
<evidence type="ECO:0000313" key="6">
    <source>
        <dbReference type="Proteomes" id="UP000637359"/>
    </source>
</evidence>
<comment type="caution">
    <text evidence="5">The sequence shown here is derived from an EMBL/GenBank/DDBJ whole genome shotgun (WGS) entry which is preliminary data.</text>
</comment>
<dbReference type="PANTHER" id="PTHR24198:SF165">
    <property type="entry name" value="ANKYRIN REPEAT-CONTAINING PROTEIN-RELATED"/>
    <property type="match status" value="1"/>
</dbReference>
<dbReference type="SMART" id="SM00248">
    <property type="entry name" value="ANK"/>
    <property type="match status" value="4"/>
</dbReference>
<dbReference type="PROSITE" id="PS50088">
    <property type="entry name" value="ANK_REPEAT"/>
    <property type="match status" value="1"/>
</dbReference>
<dbReference type="InterPro" id="IPR036770">
    <property type="entry name" value="Ankyrin_rpt-contain_sf"/>
</dbReference>
<dbReference type="InterPro" id="IPR002110">
    <property type="entry name" value="Ankyrin_rpt"/>
</dbReference>
<evidence type="ECO:0000256" key="3">
    <source>
        <dbReference type="PROSITE-ProRule" id="PRU00023"/>
    </source>
</evidence>
<reference evidence="5" key="1">
    <citation type="submission" date="2020-08" db="EMBL/GenBank/DDBJ databases">
        <title>Genome public.</title>
        <authorList>
            <person name="Liu C."/>
            <person name="Sun Q."/>
        </authorList>
    </citation>
    <scope>NUCLEOTIDE SEQUENCE</scope>
    <source>
        <strain evidence="5">BX22</strain>
    </source>
</reference>
<organism evidence="5 6">
    <name type="scientific">Ornithinibacillus hominis</name>
    <dbReference type="NCBI Taxonomy" id="2763055"/>
    <lineage>
        <taxon>Bacteria</taxon>
        <taxon>Bacillati</taxon>
        <taxon>Bacillota</taxon>
        <taxon>Bacilli</taxon>
        <taxon>Bacillales</taxon>
        <taxon>Bacillaceae</taxon>
        <taxon>Ornithinibacillus</taxon>
    </lineage>
</organism>
<protein>
    <submittedName>
        <fullName evidence="5">Ankyrin repeat domain-containing protein</fullName>
    </submittedName>
</protein>
<dbReference type="Pfam" id="PF12796">
    <property type="entry name" value="Ank_2"/>
    <property type="match status" value="1"/>
</dbReference>